<evidence type="ECO:0000256" key="5">
    <source>
        <dbReference type="ARBA" id="ARBA00022597"/>
    </source>
</evidence>
<comment type="caution">
    <text evidence="13">The sequence shown here is derived from an EMBL/GenBank/DDBJ whole genome shotgun (WGS) entry which is preliminary data.</text>
</comment>
<dbReference type="RefSeq" id="WP_230778642.1">
    <property type="nucleotide sequence ID" value="NZ_JAJNCT010000025.1"/>
</dbReference>
<evidence type="ECO:0000256" key="1">
    <source>
        <dbReference type="ARBA" id="ARBA00004651"/>
    </source>
</evidence>
<comment type="similarity">
    <text evidence="2 11">Belongs to the ABC-2 integral membrane protein family.</text>
</comment>
<dbReference type="PROSITE" id="PS51012">
    <property type="entry name" value="ABC_TM2"/>
    <property type="match status" value="1"/>
</dbReference>
<comment type="subcellular location">
    <subcellularLocation>
        <location evidence="11">Cell inner membrane</location>
        <topology evidence="11">Multi-pass membrane protein</topology>
    </subcellularLocation>
    <subcellularLocation>
        <location evidence="1">Cell membrane</location>
        <topology evidence="1">Multi-pass membrane protein</topology>
    </subcellularLocation>
</comment>
<organism evidence="13 14">
    <name type="scientific">Comamonas koreensis</name>
    <dbReference type="NCBI Taxonomy" id="160825"/>
    <lineage>
        <taxon>Bacteria</taxon>
        <taxon>Pseudomonadati</taxon>
        <taxon>Pseudomonadota</taxon>
        <taxon>Betaproteobacteria</taxon>
        <taxon>Burkholderiales</taxon>
        <taxon>Comamonadaceae</taxon>
        <taxon>Comamonas</taxon>
    </lineage>
</organism>
<evidence type="ECO:0000256" key="4">
    <source>
        <dbReference type="ARBA" id="ARBA00022475"/>
    </source>
</evidence>
<keyword evidence="10 11" id="KW-0472">Membrane</keyword>
<dbReference type="PANTHER" id="PTHR30413:SF10">
    <property type="entry name" value="CAPSULE POLYSACCHARIDE EXPORT INNER-MEMBRANE PROTEIN CTRC"/>
    <property type="match status" value="1"/>
</dbReference>
<dbReference type="GO" id="GO:0043190">
    <property type="term" value="C:ATP-binding cassette (ABC) transporter complex"/>
    <property type="evidence" value="ECO:0007669"/>
    <property type="project" value="InterPro"/>
</dbReference>
<dbReference type="Pfam" id="PF01061">
    <property type="entry name" value="ABC2_membrane"/>
    <property type="match status" value="1"/>
</dbReference>
<evidence type="ECO:0000256" key="2">
    <source>
        <dbReference type="ARBA" id="ARBA00007783"/>
    </source>
</evidence>
<dbReference type="InterPro" id="IPR047817">
    <property type="entry name" value="ABC2_TM_bact-type"/>
</dbReference>
<dbReference type="Proteomes" id="UP001199260">
    <property type="component" value="Unassembled WGS sequence"/>
</dbReference>
<evidence type="ECO:0000256" key="11">
    <source>
        <dbReference type="RuleBase" id="RU361157"/>
    </source>
</evidence>
<dbReference type="GO" id="GO:0015920">
    <property type="term" value="P:lipopolysaccharide transport"/>
    <property type="evidence" value="ECO:0007669"/>
    <property type="project" value="TreeGrafter"/>
</dbReference>
<keyword evidence="3 11" id="KW-0813">Transport</keyword>
<keyword evidence="5" id="KW-0762">Sugar transport</keyword>
<dbReference type="GO" id="GO:0015774">
    <property type="term" value="P:polysaccharide transport"/>
    <property type="evidence" value="ECO:0007669"/>
    <property type="project" value="UniProtKB-KW"/>
</dbReference>
<keyword evidence="6 11" id="KW-0812">Transmembrane</keyword>
<evidence type="ECO:0000313" key="14">
    <source>
        <dbReference type="Proteomes" id="UP001199260"/>
    </source>
</evidence>
<feature type="domain" description="ABC transmembrane type-2" evidence="12">
    <location>
        <begin position="42"/>
        <end position="267"/>
    </location>
</feature>
<sequence length="275" mass="30338">MTVGVGSAASARALVGSVRAHWPLVVKMTRREVSERFKGSLGGWLWAVLIPLCMLVIYTFVFSVVFKARWGEGPESKTQFAMVLFAGLIVYGLFSDVLNRAPHLVLANVNYVKRVVFPLEILVVVAVCSALFQALASLAVLLVALLVLNGKIPLTAVLLPVVWMPLVLLSVGVGWFFASLGVFARDLKQITGVMTTMLMFISPIFFPVHALPASFQTAMWLNPLTFFIEQTRAVLIWGRMPDWTGWAISMLACSVVAWLGFAWFQKTRKGFADVL</sequence>
<evidence type="ECO:0000256" key="3">
    <source>
        <dbReference type="ARBA" id="ARBA00022448"/>
    </source>
</evidence>
<evidence type="ECO:0000256" key="10">
    <source>
        <dbReference type="ARBA" id="ARBA00023136"/>
    </source>
</evidence>
<evidence type="ECO:0000256" key="6">
    <source>
        <dbReference type="ARBA" id="ARBA00022692"/>
    </source>
</evidence>
<dbReference type="AlphaFoldDB" id="A0AAW4Y2L6"/>
<proteinExistence type="inferred from homology"/>
<dbReference type="PANTHER" id="PTHR30413">
    <property type="entry name" value="INNER MEMBRANE TRANSPORT PERMEASE"/>
    <property type="match status" value="1"/>
</dbReference>
<gene>
    <name evidence="13" type="ORF">LPW39_18800</name>
</gene>
<dbReference type="GO" id="GO:0140359">
    <property type="term" value="F:ABC-type transporter activity"/>
    <property type="evidence" value="ECO:0007669"/>
    <property type="project" value="InterPro"/>
</dbReference>
<keyword evidence="4 11" id="KW-1003">Cell membrane</keyword>
<evidence type="ECO:0000256" key="8">
    <source>
        <dbReference type="ARBA" id="ARBA00022989"/>
    </source>
</evidence>
<accession>A0AAW4Y2L6</accession>
<dbReference type="PRINTS" id="PR00164">
    <property type="entry name" value="ABC2TRNSPORT"/>
</dbReference>
<evidence type="ECO:0000313" key="13">
    <source>
        <dbReference type="EMBL" id="MCD2167174.1"/>
    </source>
</evidence>
<feature type="transmembrane region" description="Helical" evidence="11">
    <location>
        <begin position="44"/>
        <end position="66"/>
    </location>
</feature>
<reference evidence="13 14" key="1">
    <citation type="submission" date="2021-11" db="EMBL/GenBank/DDBJ databases">
        <title>Genome sequence.</title>
        <authorList>
            <person name="Sun Q."/>
        </authorList>
    </citation>
    <scope>NUCLEOTIDE SEQUENCE [LARGE SCALE GENOMIC DNA]</scope>
    <source>
        <strain evidence="13 14">KCTC 12005</strain>
    </source>
</reference>
<feature type="transmembrane region" description="Helical" evidence="11">
    <location>
        <begin position="243"/>
        <end position="264"/>
    </location>
</feature>
<evidence type="ECO:0000256" key="7">
    <source>
        <dbReference type="ARBA" id="ARBA00022903"/>
    </source>
</evidence>
<dbReference type="EMBL" id="JAJNCT010000025">
    <property type="protein sequence ID" value="MCD2167174.1"/>
    <property type="molecule type" value="Genomic_DNA"/>
</dbReference>
<dbReference type="InterPro" id="IPR013525">
    <property type="entry name" value="ABC2_TM"/>
</dbReference>
<dbReference type="PIRSF" id="PIRSF006648">
    <property type="entry name" value="DrrB"/>
    <property type="match status" value="1"/>
</dbReference>
<evidence type="ECO:0000256" key="9">
    <source>
        <dbReference type="ARBA" id="ARBA00023047"/>
    </source>
</evidence>
<name>A0AAW4Y2L6_9BURK</name>
<keyword evidence="9" id="KW-0625">Polysaccharide transport</keyword>
<dbReference type="InterPro" id="IPR000412">
    <property type="entry name" value="ABC_2_transport"/>
</dbReference>
<feature type="transmembrane region" description="Helical" evidence="11">
    <location>
        <begin position="115"/>
        <end position="148"/>
    </location>
</feature>
<evidence type="ECO:0000259" key="12">
    <source>
        <dbReference type="PROSITE" id="PS51012"/>
    </source>
</evidence>
<feature type="transmembrane region" description="Helical" evidence="11">
    <location>
        <begin position="155"/>
        <end position="178"/>
    </location>
</feature>
<keyword evidence="7" id="KW-0972">Capsule biogenesis/degradation</keyword>
<feature type="transmembrane region" description="Helical" evidence="11">
    <location>
        <begin position="78"/>
        <end position="95"/>
    </location>
</feature>
<keyword evidence="8 11" id="KW-1133">Transmembrane helix</keyword>
<keyword evidence="14" id="KW-1185">Reference proteome</keyword>
<protein>
    <recommendedName>
        <fullName evidence="11">Transport permease protein</fullName>
    </recommendedName>
</protein>
<feature type="transmembrane region" description="Helical" evidence="11">
    <location>
        <begin position="190"/>
        <end position="208"/>
    </location>
</feature>